<evidence type="ECO:0000313" key="3">
    <source>
        <dbReference type="Proteomes" id="UP000664144"/>
    </source>
</evidence>
<proteinExistence type="predicted"/>
<comment type="caution">
    <text evidence="2">The sequence shown here is derived from an EMBL/GenBank/DDBJ whole genome shotgun (WGS) entry which is preliminary data.</text>
</comment>
<dbReference type="AlphaFoldDB" id="A0A939EYZ6"/>
<accession>A0A939EYZ6</accession>
<sequence length="179" mass="20237">MKPSATPLLVSGVTMTADEFVAANFRLWQKRPRTKLNHWLLGVALLLLGVSVALDVMQTGYVSNWSTVAVLAVGVLYGLFRMQLVRYQLRRGYAKNTVLQVPVAFTFDAEMLRGQSTDGRFEVRWRTLRRAVWVQPNWLLLYPTEAACYYVDLRRVQVPGTPEQLLSLVRAAGVPVVEI</sequence>
<gene>
    <name evidence="2" type="ORF">J0X19_18960</name>
</gene>
<dbReference type="EMBL" id="JAFLQZ010000015">
    <property type="protein sequence ID" value="MBO0360048.1"/>
    <property type="molecule type" value="Genomic_DNA"/>
</dbReference>
<reference evidence="2" key="1">
    <citation type="submission" date="2021-03" db="EMBL/GenBank/DDBJ databases">
        <authorList>
            <person name="Kim M.K."/>
        </authorList>
    </citation>
    <scope>NUCLEOTIDE SEQUENCE</scope>
    <source>
        <strain evidence="2">BT186</strain>
    </source>
</reference>
<dbReference type="RefSeq" id="WP_206985988.1">
    <property type="nucleotide sequence ID" value="NZ_JAFLQZ010000015.1"/>
</dbReference>
<keyword evidence="3" id="KW-1185">Reference proteome</keyword>
<feature type="transmembrane region" description="Helical" evidence="1">
    <location>
        <begin position="36"/>
        <end position="54"/>
    </location>
</feature>
<keyword evidence="1" id="KW-1133">Transmembrane helix</keyword>
<protein>
    <recommendedName>
        <fullName evidence="4">YcxB family protein</fullName>
    </recommendedName>
</protein>
<evidence type="ECO:0008006" key="4">
    <source>
        <dbReference type="Google" id="ProtNLM"/>
    </source>
</evidence>
<evidence type="ECO:0000256" key="1">
    <source>
        <dbReference type="SAM" id="Phobius"/>
    </source>
</evidence>
<dbReference type="Proteomes" id="UP000664144">
    <property type="component" value="Unassembled WGS sequence"/>
</dbReference>
<feature type="transmembrane region" description="Helical" evidence="1">
    <location>
        <begin position="60"/>
        <end position="80"/>
    </location>
</feature>
<keyword evidence="1" id="KW-0472">Membrane</keyword>
<name>A0A939EYZ6_9BACT</name>
<evidence type="ECO:0000313" key="2">
    <source>
        <dbReference type="EMBL" id="MBO0360048.1"/>
    </source>
</evidence>
<organism evidence="2 3">
    <name type="scientific">Hymenobacter telluris</name>
    <dbReference type="NCBI Taxonomy" id="2816474"/>
    <lineage>
        <taxon>Bacteria</taxon>
        <taxon>Pseudomonadati</taxon>
        <taxon>Bacteroidota</taxon>
        <taxon>Cytophagia</taxon>
        <taxon>Cytophagales</taxon>
        <taxon>Hymenobacteraceae</taxon>
        <taxon>Hymenobacter</taxon>
    </lineage>
</organism>
<keyword evidence="1" id="KW-0812">Transmembrane</keyword>